<evidence type="ECO:0000313" key="7">
    <source>
        <dbReference type="Proteomes" id="UP000237662"/>
    </source>
</evidence>
<dbReference type="GO" id="GO:0005886">
    <property type="term" value="C:plasma membrane"/>
    <property type="evidence" value="ECO:0007669"/>
    <property type="project" value="TreeGrafter"/>
</dbReference>
<evidence type="ECO:0000259" key="3">
    <source>
        <dbReference type="Pfam" id="PF25876"/>
    </source>
</evidence>
<dbReference type="OrthoDB" id="9801814at2"/>
<dbReference type="Pfam" id="PF25944">
    <property type="entry name" value="Beta-barrel_RND"/>
    <property type="match status" value="1"/>
</dbReference>
<dbReference type="Gene3D" id="2.40.420.20">
    <property type="match status" value="1"/>
</dbReference>
<dbReference type="GO" id="GO:0046677">
    <property type="term" value="P:response to antibiotic"/>
    <property type="evidence" value="ECO:0007669"/>
    <property type="project" value="TreeGrafter"/>
</dbReference>
<dbReference type="Pfam" id="PF25967">
    <property type="entry name" value="RND-MFP_C"/>
    <property type="match status" value="1"/>
</dbReference>
<organism evidence="6 7">
    <name type="scientific">Neolewinella xylanilytica</name>
    <dbReference type="NCBI Taxonomy" id="1514080"/>
    <lineage>
        <taxon>Bacteria</taxon>
        <taxon>Pseudomonadati</taxon>
        <taxon>Bacteroidota</taxon>
        <taxon>Saprospiria</taxon>
        <taxon>Saprospirales</taxon>
        <taxon>Lewinellaceae</taxon>
        <taxon>Neolewinella</taxon>
    </lineage>
</organism>
<gene>
    <name evidence="6" type="ORF">CLV84_0172</name>
</gene>
<reference evidence="6 7" key="1">
    <citation type="submission" date="2018-02" db="EMBL/GenBank/DDBJ databases">
        <title>Genomic Encyclopedia of Archaeal and Bacterial Type Strains, Phase II (KMG-II): from individual species to whole genera.</title>
        <authorList>
            <person name="Goeker M."/>
        </authorList>
    </citation>
    <scope>NUCLEOTIDE SEQUENCE [LARGE SCALE GENOMIC DNA]</scope>
    <source>
        <strain evidence="6 7">DSM 29526</strain>
    </source>
</reference>
<dbReference type="Gene3D" id="2.40.30.170">
    <property type="match status" value="1"/>
</dbReference>
<dbReference type="RefSeq" id="WP_104417850.1">
    <property type="nucleotide sequence ID" value="NZ_PTJC01000005.1"/>
</dbReference>
<comment type="caution">
    <text evidence="6">The sequence shown here is derived from an EMBL/GenBank/DDBJ whole genome shotgun (WGS) entry which is preliminary data.</text>
</comment>
<dbReference type="PROSITE" id="PS51257">
    <property type="entry name" value="PROKAR_LIPOPROTEIN"/>
    <property type="match status" value="1"/>
</dbReference>
<feature type="coiled-coil region" evidence="2">
    <location>
        <begin position="91"/>
        <end position="147"/>
    </location>
</feature>
<dbReference type="GO" id="GO:0030313">
    <property type="term" value="C:cell envelope"/>
    <property type="evidence" value="ECO:0007669"/>
    <property type="project" value="UniProtKB-SubCell"/>
</dbReference>
<keyword evidence="7" id="KW-1185">Reference proteome</keyword>
<feature type="domain" description="Multidrug resistance protein MdtA-like C-terminal permuted SH3" evidence="5">
    <location>
        <begin position="273"/>
        <end position="332"/>
    </location>
</feature>
<accession>A0A2S6I6X6</accession>
<feature type="domain" description="Multidrug resistance protein MdtA-like beta-barrel" evidence="4">
    <location>
        <begin position="187"/>
        <end position="266"/>
    </location>
</feature>
<dbReference type="PANTHER" id="PTHR30158">
    <property type="entry name" value="ACRA/E-RELATED COMPONENT OF DRUG EFFLUX TRANSPORTER"/>
    <property type="match status" value="1"/>
</dbReference>
<dbReference type="Gene3D" id="1.10.287.470">
    <property type="entry name" value="Helix hairpin bin"/>
    <property type="match status" value="1"/>
</dbReference>
<comment type="similarity">
    <text evidence="1">Belongs to the membrane fusion protein (MFP) (TC 8.A.1) family.</text>
</comment>
<dbReference type="InterPro" id="IPR006143">
    <property type="entry name" value="RND_pump_MFP"/>
</dbReference>
<proteinExistence type="inferred from homology"/>
<dbReference type="Pfam" id="PF25876">
    <property type="entry name" value="HH_MFP_RND"/>
    <property type="match status" value="1"/>
</dbReference>
<feature type="domain" description="Multidrug resistance protein MdtA-like alpha-helical hairpin" evidence="3">
    <location>
        <begin position="92"/>
        <end position="150"/>
    </location>
</feature>
<name>A0A2S6I6X6_9BACT</name>
<dbReference type="Gene3D" id="2.40.50.100">
    <property type="match status" value="1"/>
</dbReference>
<evidence type="ECO:0000259" key="5">
    <source>
        <dbReference type="Pfam" id="PF25967"/>
    </source>
</evidence>
<dbReference type="InterPro" id="IPR058627">
    <property type="entry name" value="MdtA-like_C"/>
</dbReference>
<evidence type="ECO:0000256" key="2">
    <source>
        <dbReference type="SAM" id="Coils"/>
    </source>
</evidence>
<dbReference type="AlphaFoldDB" id="A0A2S6I6X6"/>
<dbReference type="NCBIfam" id="TIGR01730">
    <property type="entry name" value="RND_mfp"/>
    <property type="match status" value="1"/>
</dbReference>
<dbReference type="InterPro" id="IPR058626">
    <property type="entry name" value="MdtA-like_b-barrel"/>
</dbReference>
<dbReference type="SUPFAM" id="SSF111369">
    <property type="entry name" value="HlyD-like secretion proteins"/>
    <property type="match status" value="1"/>
</dbReference>
<protein>
    <submittedName>
        <fullName evidence="6">Membrane fusion protein (Multidrug efflux system)</fullName>
    </submittedName>
</protein>
<evidence type="ECO:0000256" key="1">
    <source>
        <dbReference type="ARBA" id="ARBA00009477"/>
    </source>
</evidence>
<dbReference type="PANTHER" id="PTHR30158:SF23">
    <property type="entry name" value="MULTIDRUG RESISTANCE PROTEIN MEXA"/>
    <property type="match status" value="1"/>
</dbReference>
<keyword evidence="2" id="KW-0175">Coiled coil</keyword>
<dbReference type="InterPro" id="IPR058624">
    <property type="entry name" value="MdtA-like_HH"/>
</dbReference>
<dbReference type="Proteomes" id="UP000237662">
    <property type="component" value="Unassembled WGS sequence"/>
</dbReference>
<sequence length="359" mass="41124">MNKLAFLPLLILALAACQHEEEHHHEVTPKLEVTTPLVQDVTVDREYVGQVHASRHIELRALERGYLQEIYVDEGQTVSKGQRMFKILPNIYEAELQITKAEAEIAEIELQNTKLLADEKIVAPNELAMARAKLNRAQAEVTLAEAHLDFTNIRAPYNGIMDHLEAREGSLLEEGELLTTLSDNSKMWVYYSVPEAEYLDYVQNKDKPEKQHVRLRIANGEVFDQEGIVEAIEGEFDHETGNIEFRATFPNPDRILRHGETGNVLMPIPYERAIVIPQKATFEILDKKYVYVVDKENRLEQRAIVIAEEMPHVYVIREGLTPDDRILIEGLRKVRNGDVIDVEFQEPEKAMSQLALRVE</sequence>
<dbReference type="GO" id="GO:0022857">
    <property type="term" value="F:transmembrane transporter activity"/>
    <property type="evidence" value="ECO:0007669"/>
    <property type="project" value="InterPro"/>
</dbReference>
<evidence type="ECO:0000259" key="4">
    <source>
        <dbReference type="Pfam" id="PF25944"/>
    </source>
</evidence>
<evidence type="ECO:0000313" key="6">
    <source>
        <dbReference type="EMBL" id="PPK87235.1"/>
    </source>
</evidence>
<dbReference type="EMBL" id="PTJC01000005">
    <property type="protein sequence ID" value="PPK87235.1"/>
    <property type="molecule type" value="Genomic_DNA"/>
</dbReference>